<name>A0A919G5D7_9ACTN</name>
<dbReference type="InterPro" id="IPR027379">
    <property type="entry name" value="CLS_N"/>
</dbReference>
<accession>A0A919G5D7</accession>
<evidence type="ECO:0000313" key="10">
    <source>
        <dbReference type="Proteomes" id="UP000617734"/>
    </source>
</evidence>
<keyword evidence="4 6" id="KW-1133">Transmembrane helix</keyword>
<evidence type="ECO:0000259" key="8">
    <source>
        <dbReference type="Pfam" id="PF13396"/>
    </source>
</evidence>
<gene>
    <name evidence="9" type="ORF">GCM10018781_54500</name>
</gene>
<evidence type="ECO:0000313" key="9">
    <source>
        <dbReference type="EMBL" id="GHH78562.1"/>
    </source>
</evidence>
<evidence type="ECO:0000256" key="3">
    <source>
        <dbReference type="ARBA" id="ARBA00022692"/>
    </source>
</evidence>
<dbReference type="Pfam" id="PF13396">
    <property type="entry name" value="PLDc_N"/>
    <property type="match status" value="1"/>
</dbReference>
<evidence type="ECO:0000256" key="6">
    <source>
        <dbReference type="SAM" id="Phobius"/>
    </source>
</evidence>
<evidence type="ECO:0000256" key="4">
    <source>
        <dbReference type="ARBA" id="ARBA00022989"/>
    </source>
</evidence>
<protein>
    <submittedName>
        <fullName evidence="9">Membrane protein</fullName>
    </submittedName>
</protein>
<keyword evidence="3 6" id="KW-0812">Transmembrane</keyword>
<reference evidence="9" key="2">
    <citation type="submission" date="2020-09" db="EMBL/GenBank/DDBJ databases">
        <authorList>
            <person name="Sun Q."/>
            <person name="Ohkuma M."/>
        </authorList>
    </citation>
    <scope>NUCLEOTIDE SEQUENCE</scope>
    <source>
        <strain evidence="9">JCM 4646</strain>
    </source>
</reference>
<evidence type="ECO:0000256" key="5">
    <source>
        <dbReference type="ARBA" id="ARBA00023136"/>
    </source>
</evidence>
<dbReference type="EMBL" id="BNBO01000038">
    <property type="protein sequence ID" value="GHH78562.1"/>
    <property type="molecule type" value="Genomic_DNA"/>
</dbReference>
<feature type="domain" description="Cardiolipin synthase N-terminal" evidence="8">
    <location>
        <begin position="28"/>
        <end position="74"/>
    </location>
</feature>
<dbReference type="InterPro" id="IPR018649">
    <property type="entry name" value="SHOCT"/>
</dbReference>
<keyword evidence="2" id="KW-1003">Cell membrane</keyword>
<feature type="transmembrane region" description="Helical" evidence="6">
    <location>
        <begin position="53"/>
        <end position="73"/>
    </location>
</feature>
<evidence type="ECO:0000256" key="2">
    <source>
        <dbReference type="ARBA" id="ARBA00022475"/>
    </source>
</evidence>
<feature type="transmembrane region" description="Helical" evidence="6">
    <location>
        <begin position="12"/>
        <end position="33"/>
    </location>
</feature>
<sequence>MTGWDGSTMDDYPLLNLFWTMLEFFLWVLWFFLLFKIITDIFRSQDLGGWGKAGWTIFVILLPFLGVFVYVIARGRSMGERDLEQARRTDAAFKAYVRDAAASPGGGGGGGGPSSHVDELAKLADLKNSGALTEVEYQRAKDKLLA</sequence>
<reference evidence="9" key="1">
    <citation type="journal article" date="2014" name="Int. J. Syst. Evol. Microbiol.">
        <title>Complete genome sequence of Corynebacterium casei LMG S-19264T (=DSM 44701T), isolated from a smear-ripened cheese.</title>
        <authorList>
            <consortium name="US DOE Joint Genome Institute (JGI-PGF)"/>
            <person name="Walter F."/>
            <person name="Albersmeier A."/>
            <person name="Kalinowski J."/>
            <person name="Ruckert C."/>
        </authorList>
    </citation>
    <scope>NUCLEOTIDE SEQUENCE</scope>
    <source>
        <strain evidence="9">JCM 4646</strain>
    </source>
</reference>
<dbReference type="GO" id="GO:0005886">
    <property type="term" value="C:plasma membrane"/>
    <property type="evidence" value="ECO:0007669"/>
    <property type="project" value="UniProtKB-SubCell"/>
</dbReference>
<dbReference type="Proteomes" id="UP000617734">
    <property type="component" value="Unassembled WGS sequence"/>
</dbReference>
<proteinExistence type="predicted"/>
<evidence type="ECO:0000259" key="7">
    <source>
        <dbReference type="Pfam" id="PF09851"/>
    </source>
</evidence>
<keyword evidence="10" id="KW-1185">Reference proteome</keyword>
<evidence type="ECO:0000256" key="1">
    <source>
        <dbReference type="ARBA" id="ARBA00004651"/>
    </source>
</evidence>
<comment type="caution">
    <text evidence="9">The sequence shown here is derived from an EMBL/GenBank/DDBJ whole genome shotgun (WGS) entry which is preliminary data.</text>
</comment>
<dbReference type="Pfam" id="PF09851">
    <property type="entry name" value="SHOCT"/>
    <property type="match status" value="1"/>
</dbReference>
<dbReference type="AlphaFoldDB" id="A0A919G5D7"/>
<organism evidence="9 10">
    <name type="scientific">Kitasatospora indigofera</name>
    <dbReference type="NCBI Taxonomy" id="67307"/>
    <lineage>
        <taxon>Bacteria</taxon>
        <taxon>Bacillati</taxon>
        <taxon>Actinomycetota</taxon>
        <taxon>Actinomycetes</taxon>
        <taxon>Kitasatosporales</taxon>
        <taxon>Streptomycetaceae</taxon>
        <taxon>Kitasatospora</taxon>
    </lineage>
</organism>
<comment type="subcellular location">
    <subcellularLocation>
        <location evidence="1">Cell membrane</location>
        <topology evidence="1">Multi-pass membrane protein</topology>
    </subcellularLocation>
</comment>
<feature type="domain" description="SHOCT" evidence="7">
    <location>
        <begin position="118"/>
        <end position="145"/>
    </location>
</feature>
<keyword evidence="5 6" id="KW-0472">Membrane</keyword>